<protein>
    <submittedName>
        <fullName evidence="3">Uncharacterized protein</fullName>
    </submittedName>
</protein>
<reference evidence="3" key="1">
    <citation type="submission" date="2022-10" db="EMBL/GenBank/DDBJ databases">
        <authorList>
            <person name="Chen Y."/>
            <person name="Dougan E. K."/>
            <person name="Chan C."/>
            <person name="Rhodes N."/>
            <person name="Thang M."/>
        </authorList>
    </citation>
    <scope>NUCLEOTIDE SEQUENCE</scope>
</reference>
<keyword evidence="1" id="KW-0175">Coiled coil</keyword>
<organism evidence="3">
    <name type="scientific">Cladocopium goreaui</name>
    <dbReference type="NCBI Taxonomy" id="2562237"/>
    <lineage>
        <taxon>Eukaryota</taxon>
        <taxon>Sar</taxon>
        <taxon>Alveolata</taxon>
        <taxon>Dinophyceae</taxon>
        <taxon>Suessiales</taxon>
        <taxon>Symbiodiniaceae</taxon>
        <taxon>Cladocopium</taxon>
    </lineage>
</organism>
<dbReference type="Proteomes" id="UP001152797">
    <property type="component" value="Unassembled WGS sequence"/>
</dbReference>
<dbReference type="EMBL" id="CAMXCT020006634">
    <property type="protein sequence ID" value="CAL1170791.1"/>
    <property type="molecule type" value="Genomic_DNA"/>
</dbReference>
<sequence length="1007" mass="103740">MVRASTPPPLTVFASADLPPRAAGARSLGARTKAVFPPRSSVKRAAPPIGLPPPVRPKNPALPIGLAPPPLAKKARPLPPPSLPKKARPFLQPALRPKKARPLPPPSLPKKARPLLQPALRQRASAAPHAAGADVEATAGTVPKAKATPSEAAADLELPSPQASAAPHAAGADVEATAGTVAKAKATPSEAAAGMVVEASPSVSKSATETVMEAEGTESSSVSGNPAVPTSVKAETMLPALDVVMSLQAALPHLSRAAAADVKAALQALGTPLTLEAGLSSSKVSADAVVEASSSCATTSKVPAGTAIEASSSSSKVSAEAVVEANSSCATTSKVPAGTAMEVSPSSVKSAAGAVVEATGGTATKASSSVSKLAAETVVEVVTLELRSLEQRLNYGSVSAGAMDEAKEAMAKELAEQQVQLEQRREEVVKLEESLEVAQAREGLATAWQLYCEHFADGQCDVEETNPESPVVATRHREQLCEWQPRSAHKCEGACLGLFLVQAGSSSSKVSAEAVVEASSSCATTSKVPAGTAMEAIGLAPVASPSVCKPATETVMEGSSSCSELSAGMVVEATTINHSTSLCLHLSQIWASPSLRKSAAGIAVEASSAPAEAAAGLVVEASPSVSKPAAETVMEAEAALPTTALPGAWVSPTTLEFASAVSPAFAAGTALEVSPSVGPATTGLASSGSLVQVSPSSSPATTALSTSRGSLVQACYEIHGALASPKKRVLRPQRVTLAGVIGAPGGAVLHQPGHLSAVVYMLTENASLLNEHFDSSLEGIAVGFEYDEKRFKENWAAYLTSENITDSTLLETYRVICRVGPPPRYIKTLLGCGEADNCLSLMENFLLHRAAAGMPLYSVIVHNSSNQDLQEWLGGSSLPGLEVHSCSVVNAPIHFLSLGTAERRPVLIVRGVNDADVQLLLSHQTWIFRGGLPNWSGGWFDKNRQEVEKGAPGATYIRYTPAIPGIQMEGWLQAMDKYCMEYQLEGKIPGCVASVLAATPWLSLKRM</sequence>
<comment type="caution">
    <text evidence="3">The sequence shown here is derived from an EMBL/GenBank/DDBJ whole genome shotgun (WGS) entry which is preliminary data.</text>
</comment>
<evidence type="ECO:0000313" key="4">
    <source>
        <dbReference type="EMBL" id="CAL1170791.1"/>
    </source>
</evidence>
<evidence type="ECO:0000313" key="3">
    <source>
        <dbReference type="EMBL" id="CAI4017416.1"/>
    </source>
</evidence>
<feature type="compositionally biased region" description="Pro residues" evidence="2">
    <location>
        <begin position="66"/>
        <end position="83"/>
    </location>
</feature>
<name>A0A9P1GM79_9DINO</name>
<keyword evidence="5" id="KW-1185">Reference proteome</keyword>
<evidence type="ECO:0000256" key="2">
    <source>
        <dbReference type="SAM" id="MobiDB-lite"/>
    </source>
</evidence>
<dbReference type="AlphaFoldDB" id="A0A9P1GM79"/>
<evidence type="ECO:0000313" key="5">
    <source>
        <dbReference type="Proteomes" id="UP001152797"/>
    </source>
</evidence>
<evidence type="ECO:0000256" key="1">
    <source>
        <dbReference type="SAM" id="Coils"/>
    </source>
</evidence>
<dbReference type="EMBL" id="CAMXCT010006634">
    <property type="protein sequence ID" value="CAI4017416.1"/>
    <property type="molecule type" value="Genomic_DNA"/>
</dbReference>
<dbReference type="EMBL" id="CAMXCT030006634">
    <property type="protein sequence ID" value="CAL4804728.1"/>
    <property type="molecule type" value="Genomic_DNA"/>
</dbReference>
<feature type="compositionally biased region" description="Low complexity" evidence="2">
    <location>
        <begin position="159"/>
        <end position="172"/>
    </location>
</feature>
<feature type="region of interest" description="Disordered" evidence="2">
    <location>
        <begin position="24"/>
        <end position="172"/>
    </location>
</feature>
<reference evidence="4" key="2">
    <citation type="submission" date="2024-04" db="EMBL/GenBank/DDBJ databases">
        <authorList>
            <person name="Chen Y."/>
            <person name="Shah S."/>
            <person name="Dougan E. K."/>
            <person name="Thang M."/>
            <person name="Chan C."/>
        </authorList>
    </citation>
    <scope>NUCLEOTIDE SEQUENCE [LARGE SCALE GENOMIC DNA]</scope>
</reference>
<feature type="coiled-coil region" evidence="1">
    <location>
        <begin position="407"/>
        <end position="441"/>
    </location>
</feature>
<gene>
    <name evidence="3" type="ORF">C1SCF055_LOCUS42060</name>
</gene>
<proteinExistence type="predicted"/>
<accession>A0A9P1GM79</accession>